<dbReference type="InterPro" id="IPR025948">
    <property type="entry name" value="HTH-like_dom"/>
</dbReference>
<dbReference type="Pfam" id="PF13276">
    <property type="entry name" value="HTH_21"/>
    <property type="match status" value="1"/>
</dbReference>
<evidence type="ECO:0000259" key="1">
    <source>
        <dbReference type="Pfam" id="PF13276"/>
    </source>
</evidence>
<protein>
    <submittedName>
        <fullName evidence="2">TRANSPOSASE FOR INSERTION SEQUENCE ELEMENT IS1</fullName>
    </submittedName>
</protein>
<organism evidence="2 3">
    <name type="scientific">Mycoplasmopsis gallopavonis</name>
    <dbReference type="NCBI Taxonomy" id="76629"/>
    <lineage>
        <taxon>Bacteria</taxon>
        <taxon>Bacillati</taxon>
        <taxon>Mycoplasmatota</taxon>
        <taxon>Mycoplasmoidales</taxon>
        <taxon>Metamycoplasmataceae</taxon>
        <taxon>Mycoplasmopsis</taxon>
    </lineage>
</organism>
<dbReference type="KEGG" id="mgal:NCTC10186_00824"/>
<evidence type="ECO:0000313" key="3">
    <source>
        <dbReference type="Proteomes" id="UP000289862"/>
    </source>
</evidence>
<geneLocation type="plasmid" evidence="2 3">
    <name>2</name>
</geneLocation>
<dbReference type="EMBL" id="LR215032">
    <property type="protein sequence ID" value="VEU73316.1"/>
    <property type="molecule type" value="Genomic_DNA"/>
</dbReference>
<dbReference type="Proteomes" id="UP000289862">
    <property type="component" value="Plasmid 2"/>
</dbReference>
<evidence type="ECO:0000313" key="2">
    <source>
        <dbReference type="EMBL" id="VEU73316.1"/>
    </source>
</evidence>
<keyword evidence="3" id="KW-1185">Reference proteome</keyword>
<dbReference type="InterPro" id="IPR050900">
    <property type="entry name" value="Transposase_IS3/IS150/IS904"/>
</dbReference>
<proteinExistence type="predicted"/>
<dbReference type="PANTHER" id="PTHR46889:SF4">
    <property type="entry name" value="TRANSPOSASE INSO FOR INSERTION SEQUENCE ELEMENT IS911B-RELATED"/>
    <property type="match status" value="1"/>
</dbReference>
<dbReference type="RefSeq" id="WP_129724760.1">
    <property type="nucleotide sequence ID" value="NZ_LR215032.1"/>
</dbReference>
<gene>
    <name evidence="2" type="primary">MCYN0528_3</name>
    <name evidence="2" type="ORF">NCTC10186_00824</name>
</gene>
<dbReference type="AlphaFoldDB" id="A0A449B0Q7"/>
<accession>A0A449B0Q7</accession>
<reference evidence="2 3" key="1">
    <citation type="submission" date="2019-01" db="EMBL/GenBank/DDBJ databases">
        <authorList>
            <consortium name="Pathogen Informatics"/>
        </authorList>
    </citation>
    <scope>NUCLEOTIDE SEQUENCE [LARGE SCALE GENOMIC DNA]</scope>
    <source>
        <strain evidence="2 3">NCTC10186</strain>
        <plasmid evidence="3">2</plasmid>
    </source>
</reference>
<sequence>MASYKLAILLYLCRQTISKHKRNNFAPKNKSRKIKYQDLIIDSFKQNRSKYGRQKLKYFILKHYKIDINERTLGRYMNALGLFCNVRKRKKLKESKNTSIIKENIVNRDYNDVYNRNIYATDVTYLPATKDAINNNVYLSVVIKHKTKEIISFSLSKLMIQINLQNIWKCWFWKKFYTTFRSLLNLYIWWFFSFYSK</sequence>
<feature type="domain" description="HTH-like" evidence="1">
    <location>
        <begin position="38"/>
        <end position="90"/>
    </location>
</feature>
<dbReference type="PANTHER" id="PTHR46889">
    <property type="entry name" value="TRANSPOSASE INSF FOR INSERTION SEQUENCE IS3B-RELATED"/>
    <property type="match status" value="1"/>
</dbReference>
<keyword evidence="2" id="KW-0614">Plasmid</keyword>
<name>A0A449B0Q7_9BACT</name>